<evidence type="ECO:0000313" key="5">
    <source>
        <dbReference type="EMBL" id="KAK7465766.1"/>
    </source>
</evidence>
<dbReference type="SMART" id="SM00313">
    <property type="entry name" value="PXA"/>
    <property type="match status" value="1"/>
</dbReference>
<evidence type="ECO:0000256" key="2">
    <source>
        <dbReference type="SAM" id="Phobius"/>
    </source>
</evidence>
<feature type="domain" description="PXA" evidence="3">
    <location>
        <begin position="26"/>
        <end position="205"/>
    </location>
</feature>
<keyword evidence="2" id="KW-0812">Transmembrane</keyword>
<reference evidence="5 6" key="1">
    <citation type="submission" date="2024-01" db="EMBL/GenBank/DDBJ databases">
        <title>A draft genome for the cacao thread blight pathogen Marasmiellus scandens.</title>
        <authorList>
            <person name="Baruah I.K."/>
            <person name="Leung J."/>
            <person name="Bukari Y."/>
            <person name="Amoako-Attah I."/>
            <person name="Meinhardt L.W."/>
            <person name="Bailey B.A."/>
            <person name="Cohen S.P."/>
        </authorList>
    </citation>
    <scope>NUCLEOTIDE SEQUENCE [LARGE SCALE GENOMIC DNA]</scope>
    <source>
        <strain evidence="5 6">GH-19</strain>
    </source>
</reference>
<dbReference type="PANTHER" id="PTHR22775">
    <property type="entry name" value="SORTING NEXIN"/>
    <property type="match status" value="1"/>
</dbReference>
<proteinExistence type="predicted"/>
<sequence>MSLAKRLLFPSSNDNSLPLLLVSQVSAELNTELYDFIALALRAFVNPWWSKITRYDKQFLPEITRILTHVFRVLEHRALTADLPPLVFRDVPTIVAVHYRDYRNAASKVSTSYASGGAMALPQLFHQLQPHMAISPDGVIDSEYVRQILDLVLKVCLPTEDYAPETERLIVREIILKILLNDVIPKITEPWFIQKMILDQIGDQPVIKTSEPRTPPPVSASSQSFSFHAIIVLFLSAVQAISGACLALINAYKQAMTTIKLVNQSSSPRPSAVSTPQMQVKSVSLKSSSTPPMKDPLSISPTPSISSSSSSLPKSPVSPTAFPPHTVLIPPEEEIPQDYAQPALLMITEIFSTNDRYASSTILGTVEMAASAFTPFVDRLLPYLLHNTLSSTFLFNIVRTAKRTLFPNGYPAPPPVDPTPEEQAEIRAKLLAWRPTGGLVHLIPLLLGPNPSETLAGALDPLSNKACNVHLVLVLLDRILITLLPELGVSAEL</sequence>
<keyword evidence="2" id="KW-1133">Transmembrane helix</keyword>
<dbReference type="EMBL" id="JBANRG010000009">
    <property type="protein sequence ID" value="KAK7463799.1"/>
    <property type="molecule type" value="Genomic_DNA"/>
</dbReference>
<name>A0ABR1JU85_9AGAR</name>
<feature type="region of interest" description="Disordered" evidence="1">
    <location>
        <begin position="265"/>
        <end position="328"/>
    </location>
</feature>
<dbReference type="PROSITE" id="PS51207">
    <property type="entry name" value="PXA"/>
    <property type="match status" value="1"/>
</dbReference>
<dbReference type="Proteomes" id="UP001498398">
    <property type="component" value="Unassembled WGS sequence"/>
</dbReference>
<protein>
    <recommendedName>
        <fullName evidence="3">PXA domain-containing protein</fullName>
    </recommendedName>
</protein>
<comment type="caution">
    <text evidence="5">The sequence shown here is derived from an EMBL/GenBank/DDBJ whole genome shotgun (WGS) entry which is preliminary data.</text>
</comment>
<dbReference type="InterPro" id="IPR003114">
    <property type="entry name" value="Phox_assoc"/>
</dbReference>
<keyword evidence="2" id="KW-0472">Membrane</keyword>
<feature type="transmembrane region" description="Helical" evidence="2">
    <location>
        <begin position="225"/>
        <end position="249"/>
    </location>
</feature>
<feature type="compositionally biased region" description="Low complexity" evidence="1">
    <location>
        <begin position="296"/>
        <end position="320"/>
    </location>
</feature>
<evidence type="ECO:0000259" key="3">
    <source>
        <dbReference type="PROSITE" id="PS51207"/>
    </source>
</evidence>
<accession>A0ABR1JU85</accession>
<gene>
    <name evidence="5" type="ORF">VKT23_005738</name>
    <name evidence="4" type="ORF">VKT23_007138</name>
</gene>
<dbReference type="Pfam" id="PF02194">
    <property type="entry name" value="PXA"/>
    <property type="match status" value="1"/>
</dbReference>
<feature type="compositionally biased region" description="Polar residues" evidence="1">
    <location>
        <begin position="265"/>
        <end position="291"/>
    </location>
</feature>
<evidence type="ECO:0000313" key="6">
    <source>
        <dbReference type="Proteomes" id="UP001498398"/>
    </source>
</evidence>
<dbReference type="PANTHER" id="PTHR22775:SF3">
    <property type="entry name" value="SORTING NEXIN-13"/>
    <property type="match status" value="1"/>
</dbReference>
<evidence type="ECO:0000256" key="1">
    <source>
        <dbReference type="SAM" id="MobiDB-lite"/>
    </source>
</evidence>
<organism evidence="5 6">
    <name type="scientific">Marasmiellus scandens</name>
    <dbReference type="NCBI Taxonomy" id="2682957"/>
    <lineage>
        <taxon>Eukaryota</taxon>
        <taxon>Fungi</taxon>
        <taxon>Dikarya</taxon>
        <taxon>Basidiomycota</taxon>
        <taxon>Agaricomycotina</taxon>
        <taxon>Agaricomycetes</taxon>
        <taxon>Agaricomycetidae</taxon>
        <taxon>Agaricales</taxon>
        <taxon>Marasmiineae</taxon>
        <taxon>Omphalotaceae</taxon>
        <taxon>Marasmiellus</taxon>
    </lineage>
</organism>
<keyword evidence="6" id="KW-1185">Reference proteome</keyword>
<evidence type="ECO:0000313" key="4">
    <source>
        <dbReference type="EMBL" id="KAK7463799.1"/>
    </source>
</evidence>
<dbReference type="EMBL" id="JBANRG010000006">
    <property type="protein sequence ID" value="KAK7465766.1"/>
    <property type="molecule type" value="Genomic_DNA"/>
</dbReference>